<evidence type="ECO:0000256" key="1">
    <source>
        <dbReference type="SAM" id="MobiDB-lite"/>
    </source>
</evidence>
<dbReference type="InParanoid" id="A0A218Z196"/>
<organism evidence="2 3">
    <name type="scientific">Diplocarpon coronariae</name>
    <dbReference type="NCBI Taxonomy" id="2795749"/>
    <lineage>
        <taxon>Eukaryota</taxon>
        <taxon>Fungi</taxon>
        <taxon>Dikarya</taxon>
        <taxon>Ascomycota</taxon>
        <taxon>Pezizomycotina</taxon>
        <taxon>Leotiomycetes</taxon>
        <taxon>Helotiales</taxon>
        <taxon>Drepanopezizaceae</taxon>
        <taxon>Diplocarpon</taxon>
    </lineage>
</organism>
<feature type="region of interest" description="Disordered" evidence="1">
    <location>
        <begin position="1"/>
        <end position="45"/>
    </location>
</feature>
<name>A0A218Z196_9HELO</name>
<gene>
    <name evidence="2" type="ORF">B2J93_6509</name>
</gene>
<reference evidence="2 3" key="1">
    <citation type="submission" date="2017-04" db="EMBL/GenBank/DDBJ databases">
        <title>Draft genome sequence of Marssonina coronaria NL1: causal agent of apple blotch.</title>
        <authorList>
            <person name="Cheng Q."/>
        </authorList>
    </citation>
    <scope>NUCLEOTIDE SEQUENCE [LARGE SCALE GENOMIC DNA]</scope>
    <source>
        <strain evidence="2 3">NL1</strain>
    </source>
</reference>
<dbReference type="STRING" id="503106.A0A218Z196"/>
<accession>A0A218Z196</accession>
<feature type="compositionally biased region" description="Low complexity" evidence="1">
    <location>
        <begin position="15"/>
        <end position="45"/>
    </location>
</feature>
<keyword evidence="3" id="KW-1185">Reference proteome</keyword>
<protein>
    <submittedName>
        <fullName evidence="2">Uncharacterized protein</fullName>
    </submittedName>
</protein>
<feature type="compositionally biased region" description="Low complexity" evidence="1">
    <location>
        <begin position="281"/>
        <end position="292"/>
    </location>
</feature>
<dbReference type="OrthoDB" id="5396104at2759"/>
<dbReference type="AlphaFoldDB" id="A0A218Z196"/>
<proteinExistence type="predicted"/>
<sequence length="423" mass="47023">MGRRRDSWDLASPHSPLQDTSQPSTPTTSLLSPQSHSSFSLTRSRPLTPPLRLHLRTLIPSPPLPAEYLATAPPLPYPWIWRCHLCHSVYRLGVTRRCLEDGHLFCSLPSPPPSPVTCYPPSCPSSQSALEPGLATGKDEKEEIEGNETTKQVRVQRRRARRAASRGCRAEFDYGGWSKYNIWRREVRLLKRESTPVTRSKTKTIRGIYRRDVCRKGGFWTWGRDGADRGDGRGYIARDCWRDCDFPSECHHERESEREWEARTRQMRRWEGRWREEDPGSSSSSSSSSSPRRPSHSDFVTGPDAADLDHENGIMLAGDKGGDIDSNLAPGVDGTGDEGGKLGPLGTDTDGLGEAGIQATYTQSVRRKSVEGTIGEVSPPSSPLKECFVSGDARWRQLVWEEKQGGNADADADAVAKVLEVES</sequence>
<comment type="caution">
    <text evidence="2">The sequence shown here is derived from an EMBL/GenBank/DDBJ whole genome shotgun (WGS) entry which is preliminary data.</text>
</comment>
<feature type="region of interest" description="Disordered" evidence="1">
    <location>
        <begin position="272"/>
        <end position="354"/>
    </location>
</feature>
<feature type="region of interest" description="Disordered" evidence="1">
    <location>
        <begin position="129"/>
        <end position="150"/>
    </location>
</feature>
<dbReference type="Proteomes" id="UP000242519">
    <property type="component" value="Unassembled WGS sequence"/>
</dbReference>
<evidence type="ECO:0000313" key="3">
    <source>
        <dbReference type="Proteomes" id="UP000242519"/>
    </source>
</evidence>
<dbReference type="EMBL" id="MZNU01000297">
    <property type="protein sequence ID" value="OWP01035.1"/>
    <property type="molecule type" value="Genomic_DNA"/>
</dbReference>
<evidence type="ECO:0000313" key="2">
    <source>
        <dbReference type="EMBL" id="OWP01035.1"/>
    </source>
</evidence>